<dbReference type="Gene3D" id="3.90.79.10">
    <property type="entry name" value="Nucleoside Triphosphate Pyrophosphohydrolase"/>
    <property type="match status" value="1"/>
</dbReference>
<dbReference type="Proteomes" id="UP000315440">
    <property type="component" value="Unassembled WGS sequence"/>
</dbReference>
<dbReference type="PROSITE" id="PS00893">
    <property type="entry name" value="NUDIX_BOX"/>
    <property type="match status" value="1"/>
</dbReference>
<keyword evidence="5 9" id="KW-0378">Hydrolase</keyword>
<dbReference type="InterPro" id="IPR015797">
    <property type="entry name" value="NUDIX_hydrolase-like_dom_sf"/>
</dbReference>
<evidence type="ECO:0000313" key="10">
    <source>
        <dbReference type="Proteomes" id="UP000315440"/>
    </source>
</evidence>
<dbReference type="CDD" id="cd03424">
    <property type="entry name" value="NUDIX_ADPRase_Nudt5_UGPPase_Nudt14"/>
    <property type="match status" value="1"/>
</dbReference>
<evidence type="ECO:0000256" key="6">
    <source>
        <dbReference type="ARBA" id="ARBA00032162"/>
    </source>
</evidence>
<gene>
    <name evidence="9" type="primary">nudF</name>
    <name evidence="9" type="ORF">Mal64_07070</name>
</gene>
<dbReference type="InterPro" id="IPR000086">
    <property type="entry name" value="NUDIX_hydrolase_dom"/>
</dbReference>
<comment type="cofactor">
    <cofactor evidence="2">
        <name>Mg(2+)</name>
        <dbReference type="ChEBI" id="CHEBI:18420"/>
    </cofactor>
</comment>
<sequence length="170" mass="18941">MEEKNVLLETSRFRVVERLQTTASGDERPRQVVEHPGAVVILPLLAGGRVCLIRNRRIAVDDTLLELPAGTLEPPEPPIECARRELIEETGYRAGRIEPTPPFWMSPGILSERMHAFVAQDLSEGPAAREPGEEIENHIVPLSEALAMCHDGRIEDAKTLVMLLRWAATH</sequence>
<organism evidence="9 10">
    <name type="scientific">Pseudobythopirellula maris</name>
    <dbReference type="NCBI Taxonomy" id="2527991"/>
    <lineage>
        <taxon>Bacteria</taxon>
        <taxon>Pseudomonadati</taxon>
        <taxon>Planctomycetota</taxon>
        <taxon>Planctomycetia</taxon>
        <taxon>Pirellulales</taxon>
        <taxon>Lacipirellulaceae</taxon>
        <taxon>Pseudobythopirellula</taxon>
    </lineage>
</organism>
<dbReference type="GO" id="GO:0006753">
    <property type="term" value="P:nucleoside phosphate metabolic process"/>
    <property type="evidence" value="ECO:0007669"/>
    <property type="project" value="TreeGrafter"/>
</dbReference>
<dbReference type="PANTHER" id="PTHR11839:SF18">
    <property type="entry name" value="NUDIX HYDROLASE DOMAIN-CONTAINING PROTEIN"/>
    <property type="match status" value="1"/>
</dbReference>
<dbReference type="PANTHER" id="PTHR11839">
    <property type="entry name" value="UDP/ADP-SUGAR PYROPHOSPHATASE"/>
    <property type="match status" value="1"/>
</dbReference>
<dbReference type="InterPro" id="IPR020084">
    <property type="entry name" value="NUDIX_hydrolase_CS"/>
</dbReference>
<reference evidence="9 10" key="1">
    <citation type="submission" date="2019-02" db="EMBL/GenBank/DDBJ databases">
        <title>Deep-cultivation of Planctomycetes and their phenomic and genomic characterization uncovers novel biology.</title>
        <authorList>
            <person name="Wiegand S."/>
            <person name="Jogler M."/>
            <person name="Boedeker C."/>
            <person name="Pinto D."/>
            <person name="Vollmers J."/>
            <person name="Rivas-Marin E."/>
            <person name="Kohn T."/>
            <person name="Peeters S.H."/>
            <person name="Heuer A."/>
            <person name="Rast P."/>
            <person name="Oberbeckmann S."/>
            <person name="Bunk B."/>
            <person name="Jeske O."/>
            <person name="Meyerdierks A."/>
            <person name="Storesund J.E."/>
            <person name="Kallscheuer N."/>
            <person name="Luecker S."/>
            <person name="Lage O.M."/>
            <person name="Pohl T."/>
            <person name="Merkel B.J."/>
            <person name="Hornburger P."/>
            <person name="Mueller R.-W."/>
            <person name="Bruemmer F."/>
            <person name="Labrenz M."/>
            <person name="Spormann A.M."/>
            <person name="Op Den Camp H."/>
            <person name="Overmann J."/>
            <person name="Amann R."/>
            <person name="Jetten M.S.M."/>
            <person name="Mascher T."/>
            <person name="Medema M.H."/>
            <person name="Devos D.P."/>
            <person name="Kaster A.-K."/>
            <person name="Ovreas L."/>
            <person name="Rohde M."/>
            <person name="Galperin M.Y."/>
            <person name="Jogler C."/>
        </authorList>
    </citation>
    <scope>NUCLEOTIDE SEQUENCE [LARGE SCALE GENOMIC DNA]</scope>
    <source>
        <strain evidence="9 10">Mal64</strain>
    </source>
</reference>
<evidence type="ECO:0000313" key="9">
    <source>
        <dbReference type="EMBL" id="TWT90321.1"/>
    </source>
</evidence>
<protein>
    <recommendedName>
        <fullName evidence="4">GDP-mannose pyrophosphatase</fullName>
    </recommendedName>
    <alternativeName>
        <fullName evidence="6">GDP-mannose hydrolase</fullName>
    </alternativeName>
    <alternativeName>
        <fullName evidence="7">GDPMK</fullName>
    </alternativeName>
</protein>
<feature type="domain" description="Nudix hydrolase" evidence="8">
    <location>
        <begin position="34"/>
        <end position="162"/>
    </location>
</feature>
<comment type="catalytic activity">
    <reaction evidence="1">
        <text>GDP-alpha-D-mannose + H2O = alpha-D-mannose 1-phosphate + GMP + 2 H(+)</text>
        <dbReference type="Rhea" id="RHEA:27978"/>
        <dbReference type="ChEBI" id="CHEBI:15377"/>
        <dbReference type="ChEBI" id="CHEBI:15378"/>
        <dbReference type="ChEBI" id="CHEBI:57527"/>
        <dbReference type="ChEBI" id="CHEBI:58115"/>
        <dbReference type="ChEBI" id="CHEBI:58409"/>
    </reaction>
</comment>
<dbReference type="GO" id="GO:0019693">
    <property type="term" value="P:ribose phosphate metabolic process"/>
    <property type="evidence" value="ECO:0007669"/>
    <property type="project" value="TreeGrafter"/>
</dbReference>
<dbReference type="Pfam" id="PF00293">
    <property type="entry name" value="NUDIX"/>
    <property type="match status" value="1"/>
</dbReference>
<evidence type="ECO:0000256" key="2">
    <source>
        <dbReference type="ARBA" id="ARBA00001946"/>
    </source>
</evidence>
<comment type="similarity">
    <text evidence="3">Belongs to the Nudix hydrolase family. NudK subfamily.</text>
</comment>
<dbReference type="GO" id="GO:0005829">
    <property type="term" value="C:cytosol"/>
    <property type="evidence" value="ECO:0007669"/>
    <property type="project" value="TreeGrafter"/>
</dbReference>
<dbReference type="AlphaFoldDB" id="A0A5C5ZTX7"/>
<dbReference type="SUPFAM" id="SSF55811">
    <property type="entry name" value="Nudix"/>
    <property type="match status" value="1"/>
</dbReference>
<dbReference type="PROSITE" id="PS51462">
    <property type="entry name" value="NUDIX"/>
    <property type="match status" value="1"/>
</dbReference>
<name>A0A5C5ZTX7_9BACT</name>
<evidence type="ECO:0000256" key="5">
    <source>
        <dbReference type="ARBA" id="ARBA00022801"/>
    </source>
</evidence>
<accession>A0A5C5ZTX7</accession>
<dbReference type="EMBL" id="SJPQ01000001">
    <property type="protein sequence ID" value="TWT90321.1"/>
    <property type="molecule type" value="Genomic_DNA"/>
</dbReference>
<dbReference type="OrthoDB" id="9806150at2"/>
<evidence type="ECO:0000256" key="1">
    <source>
        <dbReference type="ARBA" id="ARBA00000847"/>
    </source>
</evidence>
<evidence type="ECO:0000256" key="4">
    <source>
        <dbReference type="ARBA" id="ARBA00016377"/>
    </source>
</evidence>
<evidence type="ECO:0000256" key="7">
    <source>
        <dbReference type="ARBA" id="ARBA00032272"/>
    </source>
</evidence>
<evidence type="ECO:0000256" key="3">
    <source>
        <dbReference type="ARBA" id="ARBA00007275"/>
    </source>
</evidence>
<evidence type="ECO:0000259" key="8">
    <source>
        <dbReference type="PROSITE" id="PS51462"/>
    </source>
</evidence>
<keyword evidence="10" id="KW-1185">Reference proteome</keyword>
<proteinExistence type="inferred from homology"/>
<comment type="caution">
    <text evidence="9">The sequence shown here is derived from an EMBL/GenBank/DDBJ whole genome shotgun (WGS) entry which is preliminary data.</text>
</comment>
<dbReference type="RefSeq" id="WP_146397095.1">
    <property type="nucleotide sequence ID" value="NZ_SJPQ01000001.1"/>
</dbReference>
<dbReference type="GO" id="GO:0016787">
    <property type="term" value="F:hydrolase activity"/>
    <property type="evidence" value="ECO:0007669"/>
    <property type="project" value="UniProtKB-KW"/>
</dbReference>